<feature type="non-terminal residue" evidence="1">
    <location>
        <position position="233"/>
    </location>
</feature>
<evidence type="ECO:0000313" key="2">
    <source>
        <dbReference type="Proteomes" id="UP001186974"/>
    </source>
</evidence>
<organism evidence="1 2">
    <name type="scientific">Coniosporium uncinatum</name>
    <dbReference type="NCBI Taxonomy" id="93489"/>
    <lineage>
        <taxon>Eukaryota</taxon>
        <taxon>Fungi</taxon>
        <taxon>Dikarya</taxon>
        <taxon>Ascomycota</taxon>
        <taxon>Pezizomycotina</taxon>
        <taxon>Dothideomycetes</taxon>
        <taxon>Dothideomycetes incertae sedis</taxon>
        <taxon>Coniosporium</taxon>
    </lineage>
</organism>
<comment type="caution">
    <text evidence="1">The sequence shown here is derived from an EMBL/GenBank/DDBJ whole genome shotgun (WGS) entry which is preliminary data.</text>
</comment>
<dbReference type="EMBL" id="JAWDJW010006302">
    <property type="protein sequence ID" value="KAK3065660.1"/>
    <property type="molecule type" value="Genomic_DNA"/>
</dbReference>
<protein>
    <submittedName>
        <fullName evidence="1">Uncharacterized protein</fullName>
    </submittedName>
</protein>
<name>A0ACC3DDK9_9PEZI</name>
<keyword evidence="2" id="KW-1185">Reference proteome</keyword>
<accession>A0ACC3DDK9</accession>
<evidence type="ECO:0000313" key="1">
    <source>
        <dbReference type="EMBL" id="KAK3065660.1"/>
    </source>
</evidence>
<reference evidence="1" key="1">
    <citation type="submission" date="2024-09" db="EMBL/GenBank/DDBJ databases">
        <title>Black Yeasts Isolated from many extreme environments.</title>
        <authorList>
            <person name="Coleine C."/>
            <person name="Stajich J.E."/>
            <person name="Selbmann L."/>
        </authorList>
    </citation>
    <scope>NUCLEOTIDE SEQUENCE</scope>
    <source>
        <strain evidence="1">CCFEE 5737</strain>
    </source>
</reference>
<proteinExistence type="predicted"/>
<feature type="non-terminal residue" evidence="1">
    <location>
        <position position="1"/>
    </location>
</feature>
<sequence length="233" mass="26655">TLALLLLHLPKLRKLDFSFFSALLLLETFQQVASKNAPVDSVPVFQELTDVMFNGCDEKEPNLPDLFFACFGLPTVKRIHANRLGDNMQDEPTAVVAEMEPRSSSVEFVEMRCSKLWHNDLVNVQRACKKLKTLIYEVGTTWAWYPVKFSVIQKALAPHRDYIEELCISHEAFHPYKEGEQMEEELEPMRFQGFESLRSLKIAPVYIFGQETMDIELAPEDEAASKKLGEALL</sequence>
<dbReference type="Proteomes" id="UP001186974">
    <property type="component" value="Unassembled WGS sequence"/>
</dbReference>
<gene>
    <name evidence="1" type="ORF">LTS18_002564</name>
</gene>